<feature type="signal peptide" evidence="2">
    <location>
        <begin position="1"/>
        <end position="20"/>
    </location>
</feature>
<feature type="domain" description="Domain of unknown function WSN" evidence="3">
    <location>
        <begin position="59"/>
        <end position="127"/>
    </location>
</feature>
<dbReference type="Proteomes" id="UP000829354">
    <property type="component" value="Chromosome III"/>
</dbReference>
<keyword evidence="2" id="KW-0732">Signal</keyword>
<name>A0AAE9EI97_CAEBR</name>
<evidence type="ECO:0000313" key="5">
    <source>
        <dbReference type="Proteomes" id="UP000829354"/>
    </source>
</evidence>
<evidence type="ECO:0000256" key="2">
    <source>
        <dbReference type="SAM" id="SignalP"/>
    </source>
</evidence>
<dbReference type="SMART" id="SM00453">
    <property type="entry name" value="WSN"/>
    <property type="match status" value="1"/>
</dbReference>
<accession>A0AAE9EI97</accession>
<evidence type="ECO:0000256" key="1">
    <source>
        <dbReference type="SAM" id="Phobius"/>
    </source>
</evidence>
<keyword evidence="1" id="KW-0812">Transmembrane</keyword>
<dbReference type="InterPro" id="IPR003125">
    <property type="entry name" value="WSN"/>
</dbReference>
<keyword evidence="1" id="KW-0472">Membrane</keyword>
<protein>
    <recommendedName>
        <fullName evidence="3">Domain of unknown function WSN domain-containing protein</fullName>
    </recommendedName>
</protein>
<feature type="chain" id="PRO_5042297141" description="Domain of unknown function WSN domain-containing protein" evidence="2">
    <location>
        <begin position="21"/>
        <end position="878"/>
    </location>
</feature>
<dbReference type="EMBL" id="CP092622">
    <property type="protein sequence ID" value="UMM21397.1"/>
    <property type="molecule type" value="Genomic_DNA"/>
</dbReference>
<dbReference type="PANTHER" id="PTHR31227">
    <property type="entry name" value="PROTEIN CBG15697"/>
    <property type="match status" value="1"/>
</dbReference>
<evidence type="ECO:0000259" key="3">
    <source>
        <dbReference type="SMART" id="SM00453"/>
    </source>
</evidence>
<keyword evidence="5" id="KW-1185">Reference proteome</keyword>
<reference evidence="4 5" key="1">
    <citation type="submission" date="2022-04" db="EMBL/GenBank/DDBJ databases">
        <title>Chromosome-level reference genomes for two strains of Caenorhabditis briggsae: an improved platform for comparative genomics.</title>
        <authorList>
            <person name="Stevens L."/>
            <person name="Andersen E."/>
        </authorList>
    </citation>
    <scope>NUCLEOTIDE SEQUENCE [LARGE SCALE GENOMIC DNA]</scope>
    <source>
        <strain evidence="4">VX34</strain>
        <tissue evidence="4">Whole-organism</tissue>
    </source>
</reference>
<gene>
    <name evidence="4" type="ORF">L5515_003098</name>
</gene>
<proteinExistence type="predicted"/>
<keyword evidence="1" id="KW-1133">Transmembrane helix</keyword>
<evidence type="ECO:0000313" key="4">
    <source>
        <dbReference type="EMBL" id="UMM21397.1"/>
    </source>
</evidence>
<dbReference type="PANTHER" id="PTHR31227:SF1">
    <property type="entry name" value="DOMAIN OF UNKNOWN FUNCTION WSN DOMAIN-CONTAINING PROTEIN"/>
    <property type="match status" value="1"/>
</dbReference>
<feature type="transmembrane region" description="Helical" evidence="1">
    <location>
        <begin position="710"/>
        <end position="730"/>
    </location>
</feature>
<dbReference type="Pfam" id="PF02206">
    <property type="entry name" value="WSN"/>
    <property type="match status" value="1"/>
</dbReference>
<sequence>MIYDFWSVIVVLSIISKSYSTNFGSNSYNANKTENRFLDDDHPATSLDVSFVRNSIGNSPTPEVIEYLALLARIVTAITIPIGLSDGSIPEDNLIAELFNIEPGDVRILEKYDKQYSELLFIKISDIKPSNEVTKVYDGLAKMFEFMELWKSVNVSNLPDDVSFGKLGNLKWIDVSGMKDLNISDIRSVLQTLEVEKLKSSLQPLVTAVESIMVSPDEYLPTLEALQPLSALGRALNLYTFISEVEYNDMLPDILLYHLLSMPLLDLFYLDSCIDEPKLPTLLVSLNKWVQGIVQRDLSSLKEFERLGMEVIQLNGHWKSVSTYSTYTSLKLISDLCKLIAREPPSPDEVLSVMNGITSCSLSLWPLTVAQINQLAGYADILLKKLSAIKRMRESMRIINLKILPRLSKKISEEELKEMKKFWRNLKLMLGFAMRIFKREHKTRTKSFDCIRDLGDGFEKVASAARALMKIDQVQKNHTIMKDVQNTYETSSNTAKSLELIRVVLRNIKTYTDPELTNLTDLKNVSKPFGEAVAALVLSDAVSRRSSDFETFVNDGYSIENQVDNDRSDKFKNEFRAEWGNFRTTAHDINSMFVGITSWMETIKGPNASLSVEEVGLLYENLTDFVDVDLMTLQRLNAIYRAENEQSVTIDKKLLEEFKKSLLDLSKLDLKFARFQNSTIQMPETLDLLLNILYGEVIEPFTEKPLHDRLMTYPFLFGFLTMVFFSICSVRSSYRNVKKSYKNDIQRRNDKKVDSDESEDDELSEFEYDYEEIMDKYEEMPESVHEDHEQITNFMHFMVMIKILKNLLVHQLTDILTSSREPHDSQDFEKVPRLFQTLTHSSWLWQNCQSAWLSSIQQSWLAQPSTATLRRTTTILAS</sequence>
<dbReference type="AlphaFoldDB" id="A0AAE9EI97"/>
<organism evidence="4 5">
    <name type="scientific">Caenorhabditis briggsae</name>
    <dbReference type="NCBI Taxonomy" id="6238"/>
    <lineage>
        <taxon>Eukaryota</taxon>
        <taxon>Metazoa</taxon>
        <taxon>Ecdysozoa</taxon>
        <taxon>Nematoda</taxon>
        <taxon>Chromadorea</taxon>
        <taxon>Rhabditida</taxon>
        <taxon>Rhabditina</taxon>
        <taxon>Rhabditomorpha</taxon>
        <taxon>Rhabditoidea</taxon>
        <taxon>Rhabditidae</taxon>
        <taxon>Peloderinae</taxon>
        <taxon>Caenorhabditis</taxon>
    </lineage>
</organism>